<name>A0ABW0K9I8_9BACL</name>
<dbReference type="RefSeq" id="WP_270879765.1">
    <property type="nucleotide sequence ID" value="NZ_JAQFVF010000026.1"/>
</dbReference>
<sequence>MINMARSISEEELHNRILDFVGYVLTAARALYKEPQAYGPMRLVDTLTKAVQLLEDAGVRDESLSDTLAVIRDNRWQVTANPAAFGEALDEAISRLVQVTLQDAE</sequence>
<accession>A0ABW0K9I8</accession>
<evidence type="ECO:0000313" key="1">
    <source>
        <dbReference type="EMBL" id="MFC5449372.1"/>
    </source>
</evidence>
<dbReference type="EMBL" id="JBHSMJ010000018">
    <property type="protein sequence ID" value="MFC5449372.1"/>
    <property type="molecule type" value="Genomic_DNA"/>
</dbReference>
<protein>
    <submittedName>
        <fullName evidence="1">DUF6092 family protein</fullName>
    </submittedName>
</protein>
<proteinExistence type="predicted"/>
<dbReference type="Pfam" id="PF19585">
    <property type="entry name" value="DUF6092"/>
    <property type="match status" value="1"/>
</dbReference>
<gene>
    <name evidence="1" type="ORF">ACFPOG_13975</name>
</gene>
<evidence type="ECO:0000313" key="2">
    <source>
        <dbReference type="Proteomes" id="UP001596044"/>
    </source>
</evidence>
<reference evidence="2" key="1">
    <citation type="journal article" date="2019" name="Int. J. Syst. Evol. Microbiol.">
        <title>The Global Catalogue of Microorganisms (GCM) 10K type strain sequencing project: providing services to taxonomists for standard genome sequencing and annotation.</title>
        <authorList>
            <consortium name="The Broad Institute Genomics Platform"/>
            <consortium name="The Broad Institute Genome Sequencing Center for Infectious Disease"/>
            <person name="Wu L."/>
            <person name="Ma J."/>
        </authorList>
    </citation>
    <scope>NUCLEOTIDE SEQUENCE [LARGE SCALE GENOMIC DNA]</scope>
    <source>
        <strain evidence="2">KACC 11904</strain>
    </source>
</reference>
<keyword evidence="2" id="KW-1185">Reference proteome</keyword>
<organism evidence="1 2">
    <name type="scientific">Paenibacillus aestuarii</name>
    <dbReference type="NCBI Taxonomy" id="516965"/>
    <lineage>
        <taxon>Bacteria</taxon>
        <taxon>Bacillati</taxon>
        <taxon>Bacillota</taxon>
        <taxon>Bacilli</taxon>
        <taxon>Bacillales</taxon>
        <taxon>Paenibacillaceae</taxon>
        <taxon>Paenibacillus</taxon>
    </lineage>
</organism>
<dbReference type="InterPro" id="IPR046074">
    <property type="entry name" value="DUF6092"/>
</dbReference>
<comment type="caution">
    <text evidence="1">The sequence shown here is derived from an EMBL/GenBank/DDBJ whole genome shotgun (WGS) entry which is preliminary data.</text>
</comment>
<dbReference type="Proteomes" id="UP001596044">
    <property type="component" value="Unassembled WGS sequence"/>
</dbReference>